<dbReference type="InterPro" id="IPR038765">
    <property type="entry name" value="Papain-like_cys_pep_sf"/>
</dbReference>
<dbReference type="Proteomes" id="UP000050794">
    <property type="component" value="Unassembled WGS sequence"/>
</dbReference>
<dbReference type="PANTHER" id="PTHR11830">
    <property type="entry name" value="40S RIBOSOMAL PROTEIN S3A"/>
    <property type="match status" value="1"/>
</dbReference>
<keyword evidence="2" id="KW-1185">Reference proteome</keyword>
<protein>
    <submittedName>
        <fullName evidence="3">Cytoplasmic tRNA 2-thiolation protein 2</fullName>
    </submittedName>
</protein>
<evidence type="ECO:0000256" key="1">
    <source>
        <dbReference type="ARBA" id="ARBA00022490"/>
    </source>
</evidence>
<sequence length="223" mass="25442">LILQLPRYGQQKVFDKIVPQQELDITHLVFDSKRPCTICFKAADLICPECFLTREVLLGDVTYCGCCYEKAHAGFDHRPQPIRRSSQTEASSSLSRRSQVIPQRKLQLAAVLCIEMSHYVTFVRTITANKWLMFDSMADRVGLSDGYNVPEVKQCEKVSQWLSDSGISKLRTNIEKDGRLPPEVETDPQLMRLLSDCYVCIYTAEEQKERKLDAIALAARFFA</sequence>
<keyword evidence="1" id="KW-0963">Cytoplasm</keyword>
<dbReference type="SUPFAM" id="SSF54001">
    <property type="entry name" value="Cysteine proteinases"/>
    <property type="match status" value="1"/>
</dbReference>
<reference evidence="3" key="1">
    <citation type="submission" date="2016-06" db="UniProtKB">
        <authorList>
            <consortium name="WormBaseParasite"/>
        </authorList>
    </citation>
    <scope>IDENTIFICATION</scope>
</reference>
<dbReference type="Gene3D" id="3.90.70.10">
    <property type="entry name" value="Cysteine proteinases"/>
    <property type="match status" value="1"/>
</dbReference>
<organism evidence="2 3">
    <name type="scientific">Toxocara canis</name>
    <name type="common">Canine roundworm</name>
    <dbReference type="NCBI Taxonomy" id="6265"/>
    <lineage>
        <taxon>Eukaryota</taxon>
        <taxon>Metazoa</taxon>
        <taxon>Ecdysozoa</taxon>
        <taxon>Nematoda</taxon>
        <taxon>Chromadorea</taxon>
        <taxon>Rhabditida</taxon>
        <taxon>Spirurina</taxon>
        <taxon>Ascaridomorpha</taxon>
        <taxon>Ascaridoidea</taxon>
        <taxon>Toxocaridae</taxon>
        <taxon>Toxocara</taxon>
    </lineage>
</organism>
<evidence type="ECO:0000313" key="2">
    <source>
        <dbReference type="Proteomes" id="UP000050794"/>
    </source>
</evidence>
<accession>A0A183VH48</accession>
<evidence type="ECO:0000313" key="3">
    <source>
        <dbReference type="WBParaSite" id="TCNE_0002007201-mRNA-1"/>
    </source>
</evidence>
<name>A0A183VH48_TOXCA</name>
<dbReference type="WBParaSite" id="TCNE_0002007201-mRNA-1">
    <property type="protein sequence ID" value="TCNE_0002007201-mRNA-1"/>
    <property type="gene ID" value="TCNE_0002007201"/>
</dbReference>
<dbReference type="AlphaFoldDB" id="A0A183VH48"/>
<proteinExistence type="predicted"/>